<dbReference type="Proteomes" id="UP000195880">
    <property type="component" value="Chromosome"/>
</dbReference>
<dbReference type="PANTHER" id="PTHR36437">
    <property type="entry name" value="GLYOXALASE/BLEOMYCIN RESISTANCE PROTEIN/DIOXYGENASE"/>
    <property type="match status" value="1"/>
</dbReference>
<dbReference type="AlphaFoldDB" id="A0A1Z1W9I2"/>
<dbReference type="Gene3D" id="3.10.180.10">
    <property type="entry name" value="2,3-Dihydroxybiphenyl 1,2-Dioxygenase, domain 1"/>
    <property type="match status" value="1"/>
</dbReference>
<name>A0A1Z1W9I2_9ACTN</name>
<proteinExistence type="predicted"/>
<dbReference type="PROSITE" id="PS51819">
    <property type="entry name" value="VOC"/>
    <property type="match status" value="1"/>
</dbReference>
<dbReference type="RefSeq" id="WP_087883822.1">
    <property type="nucleotide sequence ID" value="NZ_CP021748.1"/>
</dbReference>
<dbReference type="InterPro" id="IPR037523">
    <property type="entry name" value="VOC_core"/>
</dbReference>
<evidence type="ECO:0000313" key="3">
    <source>
        <dbReference type="Proteomes" id="UP000195880"/>
    </source>
</evidence>
<evidence type="ECO:0000313" key="2">
    <source>
        <dbReference type="EMBL" id="ARX83040.1"/>
    </source>
</evidence>
<dbReference type="eggNOG" id="COG0346">
    <property type="taxonomic scope" value="Bacteria"/>
</dbReference>
<dbReference type="InterPro" id="IPR029068">
    <property type="entry name" value="Glyas_Bleomycin-R_OHBP_Dase"/>
</dbReference>
<dbReference type="OrthoDB" id="485032at2"/>
<accession>A0A1Z1W9I2</accession>
<gene>
    <name evidence="2" type="ORF">SMD44_02454</name>
</gene>
<organism evidence="2 3">
    <name type="scientific">Streptomyces alboflavus</name>
    <dbReference type="NCBI Taxonomy" id="67267"/>
    <lineage>
        <taxon>Bacteria</taxon>
        <taxon>Bacillati</taxon>
        <taxon>Actinomycetota</taxon>
        <taxon>Actinomycetes</taxon>
        <taxon>Kitasatosporales</taxon>
        <taxon>Streptomycetaceae</taxon>
        <taxon>Streptomyces</taxon>
    </lineage>
</organism>
<dbReference type="STRING" id="67267.GCA_000716675_07711"/>
<sequence>MDYTLEVIGVPVSDIDRAKEFYESKCGFHVDIDAEVLPGVRIVQLTPPGSGCSIMLGDAIWETTPGPTPEPGSYHGLQLCVADIKQAHAELLARGLDVSEPVQYSEQDGATFMYFTDPDGNGWAIQEYRVRAKTPLRDAIVPST</sequence>
<dbReference type="KEGG" id="salf:SMD44_02454"/>
<keyword evidence="3" id="KW-1185">Reference proteome</keyword>
<dbReference type="InterPro" id="IPR004360">
    <property type="entry name" value="Glyas_Fos-R_dOase_dom"/>
</dbReference>
<feature type="domain" description="VOC" evidence="1">
    <location>
        <begin position="4"/>
        <end position="128"/>
    </location>
</feature>
<evidence type="ECO:0000259" key="1">
    <source>
        <dbReference type="PROSITE" id="PS51819"/>
    </source>
</evidence>
<dbReference type="EMBL" id="CP021748">
    <property type="protein sequence ID" value="ARX83040.1"/>
    <property type="molecule type" value="Genomic_DNA"/>
</dbReference>
<reference evidence="2 3" key="1">
    <citation type="submission" date="2017-05" db="EMBL/GenBank/DDBJ databases">
        <title>Streptomyces alboflavus Genome sequencing and assembly.</title>
        <authorList>
            <person name="Wang Y."/>
            <person name="Du B."/>
            <person name="Ding Y."/>
            <person name="Liu H."/>
            <person name="Hou Q."/>
            <person name="Liu K."/>
            <person name="Wang C."/>
            <person name="Yao L."/>
        </authorList>
    </citation>
    <scope>NUCLEOTIDE SEQUENCE [LARGE SCALE GENOMIC DNA]</scope>
    <source>
        <strain evidence="2 3">MDJK44</strain>
    </source>
</reference>
<dbReference type="PANTHER" id="PTHR36437:SF2">
    <property type="entry name" value="GLYOXALASE_BLEOMYCIN RESISTANCE PROTEIN_DIOXYGENASE"/>
    <property type="match status" value="1"/>
</dbReference>
<dbReference type="SUPFAM" id="SSF54593">
    <property type="entry name" value="Glyoxalase/Bleomycin resistance protein/Dihydroxybiphenyl dioxygenase"/>
    <property type="match status" value="1"/>
</dbReference>
<dbReference type="Pfam" id="PF00903">
    <property type="entry name" value="Glyoxalase"/>
    <property type="match status" value="1"/>
</dbReference>
<protein>
    <submittedName>
        <fullName evidence="2">Glyoxalase</fullName>
    </submittedName>
</protein>